<dbReference type="Gene3D" id="3.40.50.1820">
    <property type="entry name" value="alpha/beta hydrolase"/>
    <property type="match status" value="1"/>
</dbReference>
<dbReference type="GO" id="GO:0004806">
    <property type="term" value="F:triacylglycerol lipase activity"/>
    <property type="evidence" value="ECO:0007669"/>
    <property type="project" value="InterPro"/>
</dbReference>
<protein>
    <submittedName>
        <fullName evidence="5">Uncharacterized protein LOC111010491</fullName>
    </submittedName>
</protein>
<dbReference type="AlphaFoldDB" id="A0A6J1CEI9"/>
<proteinExistence type="predicted"/>
<organism evidence="4 5">
    <name type="scientific">Momordica charantia</name>
    <name type="common">Bitter gourd</name>
    <name type="synonym">Balsam pear</name>
    <dbReference type="NCBI Taxonomy" id="3673"/>
    <lineage>
        <taxon>Eukaryota</taxon>
        <taxon>Viridiplantae</taxon>
        <taxon>Streptophyta</taxon>
        <taxon>Embryophyta</taxon>
        <taxon>Tracheophyta</taxon>
        <taxon>Spermatophyta</taxon>
        <taxon>Magnoliopsida</taxon>
        <taxon>eudicotyledons</taxon>
        <taxon>Gunneridae</taxon>
        <taxon>Pentapetalae</taxon>
        <taxon>rosids</taxon>
        <taxon>fabids</taxon>
        <taxon>Cucurbitales</taxon>
        <taxon>Cucurbitaceae</taxon>
        <taxon>Momordiceae</taxon>
        <taxon>Momordica</taxon>
    </lineage>
</organism>
<keyword evidence="1" id="KW-0378">Hydrolase</keyword>
<sequence length="479" mass="54970">MASKEHEFSKNYLILKPQNANIVDLFLFLLPFGFRKRTKFIDCPEGKEDSYTSSFTNRWLIFISIVLQIILLAIATPLAKLDAFLLNVFNFISFNGGILGLLSRILKGESLVKPDENSAEYTSVVGFADWRRDLDKSIKAEEIFRYYGGLTVMAAQLSYESKPFVLSVVNDRWKMKLLGHFNFWNDFQGKATTQAFMFQNTAADPNVTVVAFRGTSPLDAYDWQVDADFSWYDIEGVGRIHSGFMKALGLQKATGWPEELVKSKHHFAYYTLRQKLRDIAKSNDNAKFIITGHSLGGALAALFVTVLSLHRDSAVLEKLQAVYTYSQPRVGDRRFAEFMVNTVKKYGFKYHRYVYSSDLVPRVPFDGVIFKYKHFGRCIYFNSLYKGRIVKEEPNKNYFSLIWVMPKYLNAWWELIRSFIVPLVKGFDYHESLLMKGARVVGLFIPGLAAHIPTDYVNSIRLGKFNPPPQEFEDSIEAD</sequence>
<evidence type="ECO:0000313" key="5">
    <source>
        <dbReference type="RefSeq" id="XP_022139642.1"/>
    </source>
</evidence>
<dbReference type="KEGG" id="mcha:111010491"/>
<dbReference type="GO" id="GO:0006629">
    <property type="term" value="P:lipid metabolic process"/>
    <property type="evidence" value="ECO:0007669"/>
    <property type="project" value="InterPro"/>
</dbReference>
<dbReference type="Proteomes" id="UP000504603">
    <property type="component" value="Unplaced"/>
</dbReference>
<evidence type="ECO:0000259" key="3">
    <source>
        <dbReference type="Pfam" id="PF01764"/>
    </source>
</evidence>
<dbReference type="CDD" id="cd00519">
    <property type="entry name" value="Lipase_3"/>
    <property type="match status" value="1"/>
</dbReference>
<dbReference type="SUPFAM" id="SSF53474">
    <property type="entry name" value="alpha/beta-Hydrolases"/>
    <property type="match status" value="1"/>
</dbReference>
<dbReference type="OrthoDB" id="438440at2759"/>
<dbReference type="InterPro" id="IPR044819">
    <property type="entry name" value="OBL-like"/>
</dbReference>
<keyword evidence="2" id="KW-0472">Membrane</keyword>
<dbReference type="PANTHER" id="PTHR46086:SF4">
    <property type="entry name" value="ALPHA_BETA-HYDROLASES SUPERFAMILY PROTEIN"/>
    <property type="match status" value="1"/>
</dbReference>
<keyword evidence="4" id="KW-1185">Reference proteome</keyword>
<dbReference type="PANTHER" id="PTHR46086">
    <property type="entry name" value="ALPHA/BETA-HYDROLASES SUPERFAMILY PROTEIN"/>
    <property type="match status" value="1"/>
</dbReference>
<gene>
    <name evidence="5" type="primary">LOC111010491</name>
</gene>
<feature type="transmembrane region" description="Helical" evidence="2">
    <location>
        <begin position="84"/>
        <end position="103"/>
    </location>
</feature>
<dbReference type="Pfam" id="PF01764">
    <property type="entry name" value="Lipase_3"/>
    <property type="match status" value="1"/>
</dbReference>
<feature type="domain" description="Fungal lipase-type" evidence="3">
    <location>
        <begin position="209"/>
        <end position="366"/>
    </location>
</feature>
<name>A0A6J1CEI9_MOMCH</name>
<accession>A0A6J1CEI9</accession>
<keyword evidence="2" id="KW-0812">Transmembrane</keyword>
<keyword evidence="2" id="KW-1133">Transmembrane helix</keyword>
<evidence type="ECO:0000256" key="1">
    <source>
        <dbReference type="ARBA" id="ARBA00022801"/>
    </source>
</evidence>
<dbReference type="InterPro" id="IPR002921">
    <property type="entry name" value="Fungal_lipase-type"/>
</dbReference>
<dbReference type="GeneID" id="111010491"/>
<feature type="transmembrane region" description="Helical" evidence="2">
    <location>
        <begin position="59"/>
        <end position="78"/>
    </location>
</feature>
<reference evidence="5" key="1">
    <citation type="submission" date="2025-08" db="UniProtKB">
        <authorList>
            <consortium name="RefSeq"/>
        </authorList>
    </citation>
    <scope>IDENTIFICATION</scope>
    <source>
        <strain evidence="5">OHB3-1</strain>
    </source>
</reference>
<dbReference type="InterPro" id="IPR029058">
    <property type="entry name" value="AB_hydrolase_fold"/>
</dbReference>
<evidence type="ECO:0000313" key="4">
    <source>
        <dbReference type="Proteomes" id="UP000504603"/>
    </source>
</evidence>
<evidence type="ECO:0000256" key="2">
    <source>
        <dbReference type="SAM" id="Phobius"/>
    </source>
</evidence>
<dbReference type="RefSeq" id="XP_022139642.1">
    <property type="nucleotide sequence ID" value="XM_022283950.1"/>
</dbReference>